<accession>W5XZY4</accession>
<dbReference type="PATRIC" id="fig|1224164.3.peg.814"/>
<dbReference type="Proteomes" id="UP000019222">
    <property type="component" value="Chromosome"/>
</dbReference>
<dbReference type="Pfam" id="PF13625">
    <property type="entry name" value="Helicase_C_3"/>
    <property type="match status" value="1"/>
</dbReference>
<dbReference type="KEGG" id="cvt:B843_04105"/>
<dbReference type="AlphaFoldDB" id="W5XZY4"/>
<organism evidence="2 3">
    <name type="scientific">Corynebacterium vitaeruminis DSM 20294</name>
    <dbReference type="NCBI Taxonomy" id="1224164"/>
    <lineage>
        <taxon>Bacteria</taxon>
        <taxon>Bacillati</taxon>
        <taxon>Actinomycetota</taxon>
        <taxon>Actinomycetes</taxon>
        <taxon>Mycobacteriales</taxon>
        <taxon>Corynebacteriaceae</taxon>
        <taxon>Corynebacterium</taxon>
    </lineage>
</organism>
<reference evidence="2 3" key="1">
    <citation type="submission" date="2013-02" db="EMBL/GenBank/DDBJ databases">
        <title>The complete genome sequence of Corynebacterium vitaeruminis DSM 20294.</title>
        <authorList>
            <person name="Ruckert C."/>
            <person name="Albersmeier A."/>
            <person name="Kalinowski J."/>
        </authorList>
    </citation>
    <scope>NUCLEOTIDE SEQUENCE [LARGE SCALE GENOMIC DNA]</scope>
    <source>
        <strain evidence="3">ATCC 10234</strain>
    </source>
</reference>
<evidence type="ECO:0000259" key="1">
    <source>
        <dbReference type="Pfam" id="PF13625"/>
    </source>
</evidence>
<keyword evidence="3" id="KW-1185">Reference proteome</keyword>
<sequence>MRLQLKGSLFEAARQLNALEVAIVELLESRGGGLEPLDSPEIVRELRRIAKAHGYPTAGLKTQVDEALAHLQALALAFPVEGGYACVEHLVDLFPQGLRVLPDEPAYTPDQARALVDGLDERSRRIVETLMRSGGHGITKDAALDADPTRPIPRLIAEGVLIRTGENSVRLPAGVRDALSGRHPAPLPLLPPHREAPESAPSGLAEAAAGTGLEMVRLMRGLIERLEAAPAALLKDRVLGVRTTTNLARDLGCTEAELARLVGLGLAAGLLSTGVPDPLPEADDYDDYLCPTTLVDEWSAAPLSAQWAWLLHFWMAKATMRPWLVGEPDDKGKAMHVLHPGTFSEGLPGVRRLLLSRLAALTSADAGILRQQVGFDAPLQASRLGAATYEQLIDEARFVGAIVGVHSTPILEAALASADGAQPSPELLALTEGLTPPTVDQLIFQADLTVLAPGPLPRDMQVMMGLAAEVESAGLASVFRLTDASISRALDAGRSEKDLLDFFGSHVLGELPQTVRYLIADASRRHGTLRGGPAMSYIRCEDEALLAEACSTPQAASVALRAIAPTVAIAQAPLGRVLDALREAGFHPSAEDATGASIDVRPPAARLSYKAPAAPTQRSTPQLVASALAAIRRADGDASTSEEATDYRHVFTDAIRKRRSLKVGYVDREGLRHYARITPIAVTGGQVSAADLETGAPVVFQLHSVTECAVI</sequence>
<gene>
    <name evidence="2" type="ORF">B843_04105</name>
</gene>
<protein>
    <recommendedName>
        <fullName evidence="1">Helicase XPB/Ssl2 N-terminal domain-containing protein</fullName>
    </recommendedName>
</protein>
<dbReference type="STRING" id="1224164.B843_04105"/>
<name>W5XZY4_9CORY</name>
<dbReference type="InterPro" id="IPR032830">
    <property type="entry name" value="XPB/Ssl2_N"/>
</dbReference>
<dbReference type="eggNOG" id="COG2378">
    <property type="taxonomic scope" value="Bacteria"/>
</dbReference>
<evidence type="ECO:0000313" key="2">
    <source>
        <dbReference type="EMBL" id="AHI22210.1"/>
    </source>
</evidence>
<evidence type="ECO:0000313" key="3">
    <source>
        <dbReference type="Proteomes" id="UP000019222"/>
    </source>
</evidence>
<proteinExistence type="predicted"/>
<dbReference type="EMBL" id="CP004353">
    <property type="protein sequence ID" value="AHI22210.1"/>
    <property type="molecule type" value="Genomic_DNA"/>
</dbReference>
<dbReference type="HOGENOM" id="CLU_013420_0_0_11"/>
<feature type="domain" description="Helicase XPB/Ssl2 N-terminal" evidence="1">
    <location>
        <begin position="442"/>
        <end position="564"/>
    </location>
</feature>